<reference evidence="1" key="1">
    <citation type="submission" date="2018-05" db="EMBL/GenBank/DDBJ databases">
        <authorList>
            <person name="Lanie J.A."/>
            <person name="Ng W.-L."/>
            <person name="Kazmierczak K.M."/>
            <person name="Andrzejewski T.M."/>
            <person name="Davidsen T.M."/>
            <person name="Wayne K.J."/>
            <person name="Tettelin H."/>
            <person name="Glass J.I."/>
            <person name="Rusch D."/>
            <person name="Podicherti R."/>
            <person name="Tsui H.-C.T."/>
            <person name="Winkler M.E."/>
        </authorList>
    </citation>
    <scope>NUCLEOTIDE SEQUENCE</scope>
</reference>
<organism evidence="1">
    <name type="scientific">marine metagenome</name>
    <dbReference type="NCBI Taxonomy" id="408172"/>
    <lineage>
        <taxon>unclassified sequences</taxon>
        <taxon>metagenomes</taxon>
        <taxon>ecological metagenomes</taxon>
    </lineage>
</organism>
<protein>
    <submittedName>
        <fullName evidence="1">Uncharacterized protein</fullName>
    </submittedName>
</protein>
<proteinExistence type="predicted"/>
<name>A0A383A8N3_9ZZZZ</name>
<dbReference type="AlphaFoldDB" id="A0A383A8N3"/>
<sequence length="27" mass="3277">MKKTRHEGDEGTVAFWLYMKALYKDEE</sequence>
<evidence type="ECO:0000313" key="1">
    <source>
        <dbReference type="EMBL" id="SVE04014.1"/>
    </source>
</evidence>
<accession>A0A383A8N3</accession>
<gene>
    <name evidence="1" type="ORF">METZ01_LOCUS456868</name>
</gene>
<dbReference type="EMBL" id="UINC01190052">
    <property type="protein sequence ID" value="SVE04014.1"/>
    <property type="molecule type" value="Genomic_DNA"/>
</dbReference>